<feature type="region of interest" description="Disordered" evidence="6">
    <location>
        <begin position="327"/>
        <end position="350"/>
    </location>
</feature>
<protein>
    <submittedName>
        <fullName evidence="8">Uncharacterized protein</fullName>
    </submittedName>
</protein>
<dbReference type="InterPro" id="IPR019408">
    <property type="entry name" value="7TM_GPCR_serpentine_rcpt_Srab"/>
</dbReference>
<evidence type="ECO:0000256" key="5">
    <source>
        <dbReference type="ARBA" id="ARBA00023136"/>
    </source>
</evidence>
<evidence type="ECO:0000256" key="2">
    <source>
        <dbReference type="ARBA" id="ARBA00006860"/>
    </source>
</evidence>
<evidence type="ECO:0000256" key="1">
    <source>
        <dbReference type="ARBA" id="ARBA00004141"/>
    </source>
</evidence>
<dbReference type="PANTHER" id="PTHR31216">
    <property type="entry name" value="SERPENTINE RECEPTOR CLASS BETA-1-RELATED-RELATED"/>
    <property type="match status" value="1"/>
</dbReference>
<proteinExistence type="inferred from homology"/>
<reference evidence="8 9" key="1">
    <citation type="submission" date="2023-08" db="EMBL/GenBank/DDBJ databases">
        <title>A Necator americanus chromosomal reference genome.</title>
        <authorList>
            <person name="Ilik V."/>
            <person name="Petrzelkova K.J."/>
            <person name="Pardy F."/>
            <person name="Fuh T."/>
            <person name="Niatou-Singa F.S."/>
            <person name="Gouil Q."/>
            <person name="Baker L."/>
            <person name="Ritchie M.E."/>
            <person name="Jex A.R."/>
            <person name="Gazzola D."/>
            <person name="Li H."/>
            <person name="Toshio Fujiwara R."/>
            <person name="Zhan B."/>
            <person name="Aroian R.V."/>
            <person name="Pafco B."/>
            <person name="Schwarz E.M."/>
        </authorList>
    </citation>
    <scope>NUCLEOTIDE SEQUENCE [LARGE SCALE GENOMIC DNA]</scope>
    <source>
        <strain evidence="8 9">Aroian</strain>
        <tissue evidence="8">Whole animal</tissue>
    </source>
</reference>
<feature type="transmembrane region" description="Helical" evidence="7">
    <location>
        <begin position="40"/>
        <end position="61"/>
    </location>
</feature>
<dbReference type="InterPro" id="IPR002184">
    <property type="entry name" value="7TM_GPCR_serpentine_rcpt_Srb"/>
</dbReference>
<comment type="caution">
    <text evidence="8">The sequence shown here is derived from an EMBL/GenBank/DDBJ whole genome shotgun (WGS) entry which is preliminary data.</text>
</comment>
<sequence length="350" mass="39316">MSTATDEDTSMDIPNYNDPAYCKSEGVVVVTSFAYRSVQVLYSFISGVAIFCVLRVYFRYIRASKLHTNIQKLLTLFLFAAVLINTSFIVMQMELQMSPSHQKFQLKVLQKELYLLSKAMMTMERTIATIYVDSYERWRCSTGNLGLVMSILSAILVELYIYIGVSFKEPHISATSTPDEVTGRINEVLIFNVSCSTITMTIMIVLLLTNKKRKTKSIGCVSRRFQIDENIVTTEFIAKIAFVQLVAFSIQSLGGLILRSSLENFFTDNDLPALKSIKLSLQVMPIFTIIVCVVIEWSICRTTTRHRARVLSMGGFEPPIDRAGLAEPLAATPHPSGPKGVLDKFPERNL</sequence>
<evidence type="ECO:0000256" key="4">
    <source>
        <dbReference type="ARBA" id="ARBA00022989"/>
    </source>
</evidence>
<keyword evidence="9" id="KW-1185">Reference proteome</keyword>
<feature type="transmembrane region" description="Helical" evidence="7">
    <location>
        <begin position="144"/>
        <end position="163"/>
    </location>
</feature>
<dbReference type="PANTHER" id="PTHR31216:SF11">
    <property type="entry name" value="SERPENTINE RECEPTOR CLASS BETA-16-RELATED"/>
    <property type="match status" value="1"/>
</dbReference>
<feature type="transmembrane region" description="Helical" evidence="7">
    <location>
        <begin position="73"/>
        <end position="93"/>
    </location>
</feature>
<feature type="compositionally biased region" description="Basic and acidic residues" evidence="6">
    <location>
        <begin position="341"/>
        <end position="350"/>
    </location>
</feature>
<evidence type="ECO:0000313" key="8">
    <source>
        <dbReference type="EMBL" id="KAK6752837.1"/>
    </source>
</evidence>
<feature type="transmembrane region" description="Helical" evidence="7">
    <location>
        <begin position="188"/>
        <end position="208"/>
    </location>
</feature>
<gene>
    <name evidence="8" type="primary">Necator_chrIV.g17236</name>
    <name evidence="8" type="ORF">RB195_003938</name>
</gene>
<evidence type="ECO:0000256" key="7">
    <source>
        <dbReference type="SAM" id="Phobius"/>
    </source>
</evidence>
<evidence type="ECO:0000313" key="9">
    <source>
        <dbReference type="Proteomes" id="UP001303046"/>
    </source>
</evidence>
<evidence type="ECO:0000256" key="3">
    <source>
        <dbReference type="ARBA" id="ARBA00022692"/>
    </source>
</evidence>
<dbReference type="Proteomes" id="UP001303046">
    <property type="component" value="Unassembled WGS sequence"/>
</dbReference>
<comment type="subcellular location">
    <subcellularLocation>
        <location evidence="1">Membrane</location>
        <topology evidence="1">Multi-pass membrane protein</topology>
    </subcellularLocation>
</comment>
<feature type="transmembrane region" description="Helical" evidence="7">
    <location>
        <begin position="279"/>
        <end position="299"/>
    </location>
</feature>
<keyword evidence="4 7" id="KW-1133">Transmembrane helix</keyword>
<keyword evidence="5 7" id="KW-0472">Membrane</keyword>
<evidence type="ECO:0000256" key="6">
    <source>
        <dbReference type="SAM" id="MobiDB-lite"/>
    </source>
</evidence>
<name>A0ABR1DQW8_NECAM</name>
<organism evidence="8 9">
    <name type="scientific">Necator americanus</name>
    <name type="common">Human hookworm</name>
    <dbReference type="NCBI Taxonomy" id="51031"/>
    <lineage>
        <taxon>Eukaryota</taxon>
        <taxon>Metazoa</taxon>
        <taxon>Ecdysozoa</taxon>
        <taxon>Nematoda</taxon>
        <taxon>Chromadorea</taxon>
        <taxon>Rhabditida</taxon>
        <taxon>Rhabditina</taxon>
        <taxon>Rhabditomorpha</taxon>
        <taxon>Strongyloidea</taxon>
        <taxon>Ancylostomatidae</taxon>
        <taxon>Bunostominae</taxon>
        <taxon>Necator</taxon>
    </lineage>
</organism>
<dbReference type="EMBL" id="JAVFWL010000004">
    <property type="protein sequence ID" value="KAK6752837.1"/>
    <property type="molecule type" value="Genomic_DNA"/>
</dbReference>
<accession>A0ABR1DQW8</accession>
<comment type="similarity">
    <text evidence="2">Belongs to the nematode receptor-like protein srb family.</text>
</comment>
<keyword evidence="3 7" id="KW-0812">Transmembrane</keyword>
<feature type="transmembrane region" description="Helical" evidence="7">
    <location>
        <begin position="236"/>
        <end position="259"/>
    </location>
</feature>
<dbReference type="Pfam" id="PF10292">
    <property type="entry name" value="7TM_GPCR_Srab"/>
    <property type="match status" value="1"/>
</dbReference>